<feature type="compositionally biased region" description="Basic and acidic residues" evidence="7">
    <location>
        <begin position="100"/>
        <end position="111"/>
    </location>
</feature>
<dbReference type="InterPro" id="IPR000719">
    <property type="entry name" value="Prot_kinase_dom"/>
</dbReference>
<dbReference type="PANTHER" id="PTHR27001">
    <property type="entry name" value="OS01G0253100 PROTEIN"/>
    <property type="match status" value="1"/>
</dbReference>
<dbReference type="Gene3D" id="1.10.510.10">
    <property type="entry name" value="Transferase(Phosphotransferase) domain 1"/>
    <property type="match status" value="1"/>
</dbReference>
<feature type="non-terminal residue" evidence="9">
    <location>
        <position position="683"/>
    </location>
</feature>
<feature type="non-terminal residue" evidence="9">
    <location>
        <position position="1"/>
    </location>
</feature>
<dbReference type="GO" id="GO:0007165">
    <property type="term" value="P:signal transduction"/>
    <property type="evidence" value="ECO:0007669"/>
    <property type="project" value="InterPro"/>
</dbReference>
<dbReference type="FunFam" id="1.10.510.10:FF:000586">
    <property type="entry name" value="Interleukin-1 receptor-associated kinase-like 2"/>
    <property type="match status" value="1"/>
</dbReference>
<feature type="domain" description="Protein kinase" evidence="8">
    <location>
        <begin position="218"/>
        <end position="528"/>
    </location>
</feature>
<dbReference type="PROSITE" id="PS50011">
    <property type="entry name" value="PROTEIN_KINASE_DOM"/>
    <property type="match status" value="1"/>
</dbReference>
<dbReference type="PANTHER" id="PTHR27001:SF934">
    <property type="entry name" value="INTERLEUKIN-1 RECEPTOR-ASSOCIATED KINASE-LIKE 2"/>
    <property type="match status" value="1"/>
</dbReference>
<dbReference type="GO" id="GO:0005886">
    <property type="term" value="C:plasma membrane"/>
    <property type="evidence" value="ECO:0007669"/>
    <property type="project" value="TreeGrafter"/>
</dbReference>
<dbReference type="InterPro" id="IPR042151">
    <property type="entry name" value="Death_IRAK2"/>
</dbReference>
<dbReference type="InterPro" id="IPR000488">
    <property type="entry name" value="Death_dom"/>
</dbReference>
<accession>A0A7K7SPX1</accession>
<comment type="subunit">
    <text evidence="6">Interacts with MYD88. IL-1 stimulation leads to the formation of a signaling complex which dissociates from the IL-1 receptor following the binding of PELI1.</text>
</comment>
<feature type="region of interest" description="Disordered" evidence="7">
    <location>
        <begin position="156"/>
        <end position="197"/>
    </location>
</feature>
<dbReference type="SUPFAM" id="SSF47986">
    <property type="entry name" value="DEATH domain"/>
    <property type="match status" value="1"/>
</dbReference>
<dbReference type="GO" id="GO:0004672">
    <property type="term" value="F:protein kinase activity"/>
    <property type="evidence" value="ECO:0007669"/>
    <property type="project" value="InterPro"/>
</dbReference>
<protein>
    <recommendedName>
        <fullName evidence="3">Interleukin-1 receptor-associated kinase-like 2</fullName>
    </recommendedName>
</protein>
<keyword evidence="5" id="KW-0067">ATP-binding</keyword>
<dbReference type="AlphaFoldDB" id="A0A7K7SPX1"/>
<feature type="compositionally biased region" description="Low complexity" evidence="7">
    <location>
        <begin position="175"/>
        <end position="191"/>
    </location>
</feature>
<evidence type="ECO:0000259" key="8">
    <source>
        <dbReference type="PROSITE" id="PS50011"/>
    </source>
</evidence>
<dbReference type="CDD" id="cd08795">
    <property type="entry name" value="Death_IRAK2"/>
    <property type="match status" value="1"/>
</dbReference>
<evidence type="ECO:0000256" key="1">
    <source>
        <dbReference type="ARBA" id="ARBA00002102"/>
    </source>
</evidence>
<evidence type="ECO:0000256" key="3">
    <source>
        <dbReference type="ARBA" id="ARBA00022012"/>
    </source>
</evidence>
<dbReference type="Proteomes" id="UP000589485">
    <property type="component" value="Unassembled WGS sequence"/>
</dbReference>
<keyword evidence="4" id="KW-0547">Nucleotide-binding</keyword>
<dbReference type="InterPro" id="IPR011009">
    <property type="entry name" value="Kinase-like_dom_sf"/>
</dbReference>
<dbReference type="Gene3D" id="3.30.200.20">
    <property type="entry name" value="Phosphorylase Kinase, domain 1"/>
    <property type="match status" value="1"/>
</dbReference>
<dbReference type="FunFam" id="1.10.533.10:FF:000030">
    <property type="entry name" value="Interleukin-1 receptor-associated kinase-like 2"/>
    <property type="match status" value="1"/>
</dbReference>
<evidence type="ECO:0000256" key="4">
    <source>
        <dbReference type="ARBA" id="ARBA00022741"/>
    </source>
</evidence>
<proteinExistence type="inferred from homology"/>
<dbReference type="Pfam" id="PF00531">
    <property type="entry name" value="Death"/>
    <property type="match status" value="1"/>
</dbReference>
<organism evidence="9 10">
    <name type="scientific">Sapayoa aenigma</name>
    <name type="common">broad-billed sapayoa</name>
    <dbReference type="NCBI Taxonomy" id="239371"/>
    <lineage>
        <taxon>Eukaryota</taxon>
        <taxon>Metazoa</taxon>
        <taxon>Chordata</taxon>
        <taxon>Craniata</taxon>
        <taxon>Vertebrata</taxon>
        <taxon>Euteleostomi</taxon>
        <taxon>Archelosauria</taxon>
        <taxon>Archosauria</taxon>
        <taxon>Dinosauria</taxon>
        <taxon>Saurischia</taxon>
        <taxon>Theropoda</taxon>
        <taxon>Coelurosauria</taxon>
        <taxon>Aves</taxon>
        <taxon>Neognathae</taxon>
        <taxon>Neoaves</taxon>
        <taxon>Telluraves</taxon>
        <taxon>Australaves</taxon>
        <taxon>Passeriformes</taxon>
        <taxon>Tyrannidae</taxon>
        <taxon>Sapayoa</taxon>
    </lineage>
</organism>
<dbReference type="FunFam" id="3.30.200.20:FF:000412">
    <property type="entry name" value="interleukin-1 receptor-associated kinase-like 2"/>
    <property type="match status" value="1"/>
</dbReference>
<gene>
    <name evidence="9" type="primary">Irak2</name>
    <name evidence="9" type="ORF">SAPAEN_R06363</name>
</gene>
<dbReference type="Pfam" id="PF00069">
    <property type="entry name" value="Pkinase"/>
    <property type="match status" value="1"/>
</dbReference>
<comment type="similarity">
    <text evidence="2">Belongs to the protein kinase superfamily. TKL Ser/Thr protein kinase family. Pelle subfamily.</text>
</comment>
<reference evidence="9 10" key="1">
    <citation type="submission" date="2019-09" db="EMBL/GenBank/DDBJ databases">
        <title>Bird 10,000 Genomes (B10K) Project - Family phase.</title>
        <authorList>
            <person name="Zhang G."/>
        </authorList>
    </citation>
    <scope>NUCLEOTIDE SEQUENCE [LARGE SCALE GENOMIC DNA]</scope>
    <source>
        <strain evidence="9">B10K-DU-030-41</strain>
        <tissue evidence="9">Muscle</tissue>
    </source>
</reference>
<evidence type="ECO:0000313" key="10">
    <source>
        <dbReference type="Proteomes" id="UP000589485"/>
    </source>
</evidence>
<evidence type="ECO:0000256" key="2">
    <source>
        <dbReference type="ARBA" id="ARBA00008718"/>
    </source>
</evidence>
<dbReference type="GO" id="GO:0005524">
    <property type="term" value="F:ATP binding"/>
    <property type="evidence" value="ECO:0007669"/>
    <property type="project" value="UniProtKB-KW"/>
</dbReference>
<comment type="function">
    <text evidence="1">Binds to the IL-1 type I receptor following IL-1 engagement, triggering intracellular signaling cascades leading to transcriptional up-regulation and mRNA stabilization.</text>
</comment>
<dbReference type="Gene3D" id="1.10.533.10">
    <property type="entry name" value="Death Domain, Fas"/>
    <property type="match status" value="1"/>
</dbReference>
<evidence type="ECO:0000256" key="6">
    <source>
        <dbReference type="ARBA" id="ARBA00025971"/>
    </source>
</evidence>
<name>A0A7K7SPX1_9TYRA</name>
<evidence type="ECO:0000256" key="5">
    <source>
        <dbReference type="ARBA" id="ARBA00022840"/>
    </source>
</evidence>
<dbReference type="SUPFAM" id="SSF56112">
    <property type="entry name" value="Protein kinase-like (PK-like)"/>
    <property type="match status" value="1"/>
</dbReference>
<keyword evidence="10" id="KW-1185">Reference proteome</keyword>
<evidence type="ECO:0000313" key="9">
    <source>
        <dbReference type="EMBL" id="NXA05561.1"/>
    </source>
</evidence>
<dbReference type="InterPro" id="IPR011029">
    <property type="entry name" value="DEATH-like_dom_sf"/>
</dbReference>
<sequence>PALYIHSMPAWVLEDFCQKMDCLSDYDWMRFASYVITDQTELRKIKCMEKTGISITRELMWWWGVRLATVQQLLDLLQGLQLYRAAQVILDWASSSSDTSPKKEEPVEPPKQEIVSVPPTEGKRREKENEISLLPLPNSSHPGAAPVGSAISEGALYSLPAPPPPPRDLLNSLQSNPPVSSSVKPCSSSTPQQETMADLPSGSLLWTQREVTNATNSFSDKNRICEGIFADVYKGQRNNIVYAIKRLKEASTAPFYRRGYLECTSPNSTQRFFHTEVQICFRCCHINVLQLLGFSVEPGSHCLIYPYLPHGSLQDKLQCLDDSAPLTWEMRISISIGVIRAVEYLHNFGILHGNIKSSNVLLDENFTPKLGHSGLRLHSADKKSEYTVMKTKVLQASLTYLPEDFIRHGKLTEKVDIFSCGVVLAEILSGIKALDEGRHPIYLKDMIADEIQAVKESSHSKVKNLEMLAAKEICCKYLDKKAGHLPEEVAVDFASVICLCLRKKSSNIAEVLETMAMAENKLREHYIYVSSTSGFSMNTPEETDDETGSVSVDVPSAVGDGEGSVQAAMLSSTSPCAPSTGAVAPDTYCGHVSRVPCESDESTSFVWNPAEKSTEELCSYSCTTSEKAAGCDYGTQQKPAGGLQERNAACAMGDGVLETAAAAQGTCAQGNLDSSCASQGKTA</sequence>
<comment type="caution">
    <text evidence="9">The sequence shown here is derived from an EMBL/GenBank/DDBJ whole genome shotgun (WGS) entry which is preliminary data.</text>
</comment>
<dbReference type="OrthoDB" id="4062651at2759"/>
<feature type="region of interest" description="Disordered" evidence="7">
    <location>
        <begin position="94"/>
        <end position="127"/>
    </location>
</feature>
<dbReference type="EMBL" id="VZSY01000055">
    <property type="protein sequence ID" value="NXA05561.1"/>
    <property type="molecule type" value="Genomic_DNA"/>
</dbReference>
<evidence type="ECO:0000256" key="7">
    <source>
        <dbReference type="SAM" id="MobiDB-lite"/>
    </source>
</evidence>